<sequence>MLRTSKTSILKASVKIVIVAILSFIAAKVTRQQKAVCGSYRNQFSDNAKYLFLHWHQSQTMNAIWISGDKLLVKRLTEQGLMAFYRWSAMGIYHALTAKYYVYNSYIGDVNQYFANGAIKINLWHGSPLKRIEFDINNGPMQHIFHPQTQLEKLIAKGLYHQQLTRADLMLAPSELVATLFSSAFKLPKASLLKCGNPRTDYYQRYSGQDIATLHALLNLSAQQIKQTNIILYAPSWRDSALATGQNPYTQAIDFEILNNHLMTNNQIMLLRFHPNEAHFSTALNQYRHIVDITDWEDIYGILSVIDVLISDYSSIYIDALPNHCDIAFYKFDKDHYQTQCRRQYPFTEELPSIGPTLTHFEELMNYLTMHSYNAPDAPDLARNSTIDLFWEYATNSSFDCIDHWVAQQQSKSIYPITPSQQRL</sequence>
<dbReference type="InterPro" id="IPR043148">
    <property type="entry name" value="TagF_C"/>
</dbReference>
<evidence type="ECO:0000256" key="2">
    <source>
        <dbReference type="ARBA" id="ARBA00010488"/>
    </source>
</evidence>
<dbReference type="InterPro" id="IPR007554">
    <property type="entry name" value="Glycerophosphate_synth"/>
</dbReference>
<keyword evidence="8" id="KW-1185">Reference proteome</keyword>
<dbReference type="Gene3D" id="3.40.50.11820">
    <property type="match status" value="1"/>
</dbReference>
<reference evidence="7 8" key="1">
    <citation type="submission" date="2020-02" db="EMBL/GenBank/DDBJ databases">
        <title>Shewanella WXL01 sp. nov., a marine bacterium isolated from green algae in Luhuitou Fringing Reef (Northern South China Sea).</title>
        <authorList>
            <person name="Wang X."/>
        </authorList>
    </citation>
    <scope>NUCLEOTIDE SEQUENCE [LARGE SCALE GENOMIC DNA]</scope>
    <source>
        <strain evidence="7 8">MCCC 1A01895</strain>
    </source>
</reference>
<dbReference type="InterPro" id="IPR043149">
    <property type="entry name" value="TagF_N"/>
</dbReference>
<keyword evidence="3" id="KW-1003">Cell membrane</keyword>
<keyword evidence="4" id="KW-0808">Transferase</keyword>
<dbReference type="Proteomes" id="UP000811844">
    <property type="component" value="Unassembled WGS sequence"/>
</dbReference>
<evidence type="ECO:0000256" key="4">
    <source>
        <dbReference type="ARBA" id="ARBA00022679"/>
    </source>
</evidence>
<comment type="subcellular location">
    <subcellularLocation>
        <location evidence="1">Cell membrane</location>
        <topology evidence="1">Peripheral membrane protein</topology>
    </subcellularLocation>
</comment>
<keyword evidence="6" id="KW-0472">Membrane</keyword>
<accession>A0ABS5HZ22</accession>
<evidence type="ECO:0000256" key="1">
    <source>
        <dbReference type="ARBA" id="ARBA00004202"/>
    </source>
</evidence>
<keyword evidence="5" id="KW-0777">Teichoic acid biosynthesis</keyword>
<evidence type="ECO:0000256" key="6">
    <source>
        <dbReference type="ARBA" id="ARBA00023136"/>
    </source>
</evidence>
<comment type="similarity">
    <text evidence="2">Belongs to the CDP-glycerol glycerophosphotransferase family.</text>
</comment>
<dbReference type="SUPFAM" id="SSF53756">
    <property type="entry name" value="UDP-Glycosyltransferase/glycogen phosphorylase"/>
    <property type="match status" value="1"/>
</dbReference>
<gene>
    <name evidence="7" type="ORF">G3R48_02250</name>
</gene>
<protein>
    <submittedName>
        <fullName evidence="7">CDP-glycerol--glycerophosphate glycerophosphotransferase</fullName>
    </submittedName>
</protein>
<dbReference type="InterPro" id="IPR051612">
    <property type="entry name" value="Teichoic_Acid_Biosynth"/>
</dbReference>
<proteinExistence type="inferred from homology"/>
<evidence type="ECO:0000256" key="3">
    <source>
        <dbReference type="ARBA" id="ARBA00022475"/>
    </source>
</evidence>
<organism evidence="7 8">
    <name type="scientific">Shewanella intestini</name>
    <dbReference type="NCBI Taxonomy" id="2017544"/>
    <lineage>
        <taxon>Bacteria</taxon>
        <taxon>Pseudomonadati</taxon>
        <taxon>Pseudomonadota</taxon>
        <taxon>Gammaproteobacteria</taxon>
        <taxon>Alteromonadales</taxon>
        <taxon>Shewanellaceae</taxon>
        <taxon>Shewanella</taxon>
    </lineage>
</organism>
<evidence type="ECO:0000256" key="5">
    <source>
        <dbReference type="ARBA" id="ARBA00022944"/>
    </source>
</evidence>
<dbReference type="Pfam" id="PF04464">
    <property type="entry name" value="Glyphos_transf"/>
    <property type="match status" value="1"/>
</dbReference>
<dbReference type="Gene3D" id="3.40.50.12580">
    <property type="match status" value="1"/>
</dbReference>
<name>A0ABS5HZ22_9GAMM</name>
<dbReference type="PANTHER" id="PTHR37316:SF3">
    <property type="entry name" value="TEICHOIC ACID GLYCEROL-PHOSPHATE TRANSFERASE"/>
    <property type="match status" value="1"/>
</dbReference>
<comment type="caution">
    <text evidence="7">The sequence shown here is derived from an EMBL/GenBank/DDBJ whole genome shotgun (WGS) entry which is preliminary data.</text>
</comment>
<dbReference type="RefSeq" id="WP_153660722.1">
    <property type="nucleotide sequence ID" value="NZ_JAAIKR010000001.1"/>
</dbReference>
<dbReference type="PANTHER" id="PTHR37316">
    <property type="entry name" value="TEICHOIC ACID GLYCEROL-PHOSPHATE PRIMASE"/>
    <property type="match status" value="1"/>
</dbReference>
<evidence type="ECO:0000313" key="7">
    <source>
        <dbReference type="EMBL" id="MBR9726813.1"/>
    </source>
</evidence>
<dbReference type="EMBL" id="JAAIKR010000001">
    <property type="protein sequence ID" value="MBR9726813.1"/>
    <property type="molecule type" value="Genomic_DNA"/>
</dbReference>
<evidence type="ECO:0000313" key="8">
    <source>
        <dbReference type="Proteomes" id="UP000811844"/>
    </source>
</evidence>